<evidence type="ECO:0000256" key="1">
    <source>
        <dbReference type="ARBA" id="ARBA00023015"/>
    </source>
</evidence>
<evidence type="ECO:0000256" key="2">
    <source>
        <dbReference type="ARBA" id="ARBA00023125"/>
    </source>
</evidence>
<dbReference type="InterPro" id="IPR009057">
    <property type="entry name" value="Homeodomain-like_sf"/>
</dbReference>
<evidence type="ECO:0000313" key="5">
    <source>
        <dbReference type="EMBL" id="MFC6672202.1"/>
    </source>
</evidence>
<dbReference type="Gene3D" id="1.10.10.60">
    <property type="entry name" value="Homeodomain-like"/>
    <property type="match status" value="1"/>
</dbReference>
<keyword evidence="1" id="KW-0805">Transcription regulation</keyword>
<dbReference type="Proteomes" id="UP001596422">
    <property type="component" value="Unassembled WGS sequence"/>
</dbReference>
<dbReference type="Pfam" id="PF12833">
    <property type="entry name" value="HTH_18"/>
    <property type="match status" value="1"/>
</dbReference>
<comment type="caution">
    <text evidence="5">The sequence shown here is derived from an EMBL/GenBank/DDBJ whole genome shotgun (WGS) entry which is preliminary data.</text>
</comment>
<dbReference type="Pfam" id="PF12625">
    <property type="entry name" value="Arabinose_bd"/>
    <property type="match status" value="1"/>
</dbReference>
<evidence type="ECO:0000256" key="3">
    <source>
        <dbReference type="ARBA" id="ARBA00023163"/>
    </source>
</evidence>
<dbReference type="InterPro" id="IPR018060">
    <property type="entry name" value="HTH_AraC"/>
</dbReference>
<gene>
    <name evidence="5" type="ORF">ACFQDL_20610</name>
</gene>
<dbReference type="PANTHER" id="PTHR47894">
    <property type="entry name" value="HTH-TYPE TRANSCRIPTIONAL REGULATOR GADX"/>
    <property type="match status" value="1"/>
</dbReference>
<dbReference type="SMART" id="SM00342">
    <property type="entry name" value="HTH_ARAC"/>
    <property type="match status" value="1"/>
</dbReference>
<keyword evidence="3" id="KW-0804">Transcription</keyword>
<accession>A0ABW2A3W4</accession>
<keyword evidence="2" id="KW-0238">DNA-binding</keyword>
<reference evidence="6" key="1">
    <citation type="journal article" date="2019" name="Int. J. Syst. Evol. Microbiol.">
        <title>The Global Catalogue of Microorganisms (GCM) 10K type strain sequencing project: providing services to taxonomists for standard genome sequencing and annotation.</title>
        <authorList>
            <consortium name="The Broad Institute Genomics Platform"/>
            <consortium name="The Broad Institute Genome Sequencing Center for Infectious Disease"/>
            <person name="Wu L."/>
            <person name="Ma J."/>
        </authorList>
    </citation>
    <scope>NUCLEOTIDE SEQUENCE [LARGE SCALE GENOMIC DNA]</scope>
    <source>
        <strain evidence="6">NBRC 111756</strain>
    </source>
</reference>
<dbReference type="SUPFAM" id="SSF46689">
    <property type="entry name" value="Homeodomain-like"/>
    <property type="match status" value="1"/>
</dbReference>
<proteinExistence type="predicted"/>
<dbReference type="PRINTS" id="PR00032">
    <property type="entry name" value="HTHARAC"/>
</dbReference>
<keyword evidence="6" id="KW-1185">Reference proteome</keyword>
<evidence type="ECO:0000313" key="6">
    <source>
        <dbReference type="Proteomes" id="UP001596422"/>
    </source>
</evidence>
<sequence length="338" mass="38886">MTSPRHSISVHYARTFLAGLERRGYDCDPILQRAGLHRRLLHNAQVRITPYQLSTLVQEAWRLSDDEFVCLGSRPSRFGIFPLMARQALHGSTLRSVYRRSCHFYNLVSEAVQFRFEEDGDVARLSLTLARPELDPDHTLCEFLLLIWHRFPSWMIGRRIPLRRISFSFSRPGHAAEYRLMFPAPVEYDQACDGFEFSRELLNAPIVQTPSNLRTYMNRAPLDWFSRQAYYPIFTRRVLDQLEQSDSLATATMEEIATAMHTTTRTLRRKLTDEGTSFQDIKDGLRRDTAIHLLSQPSEPVAAIARTLGFSEPSAFTRAFKHWTGVAPSAYRKTAASE</sequence>
<dbReference type="PROSITE" id="PS01124">
    <property type="entry name" value="HTH_ARAC_FAMILY_2"/>
    <property type="match status" value="1"/>
</dbReference>
<dbReference type="RefSeq" id="WP_379910658.1">
    <property type="nucleotide sequence ID" value="NZ_JBHSWE010000001.1"/>
</dbReference>
<feature type="domain" description="HTH araC/xylS-type" evidence="4">
    <location>
        <begin position="236"/>
        <end position="334"/>
    </location>
</feature>
<dbReference type="InterPro" id="IPR020449">
    <property type="entry name" value="Tscrpt_reg_AraC-type_HTH"/>
</dbReference>
<organism evidence="5 6">
    <name type="scientific">Marinobacterium aestuariivivens</name>
    <dbReference type="NCBI Taxonomy" id="1698799"/>
    <lineage>
        <taxon>Bacteria</taxon>
        <taxon>Pseudomonadati</taxon>
        <taxon>Pseudomonadota</taxon>
        <taxon>Gammaproteobacteria</taxon>
        <taxon>Oceanospirillales</taxon>
        <taxon>Oceanospirillaceae</taxon>
        <taxon>Marinobacterium</taxon>
    </lineage>
</organism>
<protein>
    <submittedName>
        <fullName evidence="5">AraC family transcriptional regulator</fullName>
    </submittedName>
</protein>
<evidence type="ECO:0000259" key="4">
    <source>
        <dbReference type="PROSITE" id="PS01124"/>
    </source>
</evidence>
<name>A0ABW2A3W4_9GAMM</name>
<dbReference type="PANTHER" id="PTHR47894:SF1">
    <property type="entry name" value="HTH-TYPE TRANSCRIPTIONAL REGULATOR VQSM"/>
    <property type="match status" value="1"/>
</dbReference>
<dbReference type="InterPro" id="IPR032687">
    <property type="entry name" value="AraC-type_N"/>
</dbReference>
<dbReference type="EMBL" id="JBHSWE010000001">
    <property type="protein sequence ID" value="MFC6672202.1"/>
    <property type="molecule type" value="Genomic_DNA"/>
</dbReference>